<dbReference type="InterPro" id="IPR012337">
    <property type="entry name" value="RNaseH-like_sf"/>
</dbReference>
<dbReference type="InterPro" id="IPR034747">
    <property type="entry name" value="EXOI_SH3"/>
</dbReference>
<evidence type="ECO:0000259" key="15">
    <source>
        <dbReference type="PROSITE" id="PS51785"/>
    </source>
</evidence>
<evidence type="ECO:0000256" key="4">
    <source>
        <dbReference type="ARBA" id="ARBA00019900"/>
    </source>
</evidence>
<dbReference type="SUPFAM" id="SSF53098">
    <property type="entry name" value="Ribonuclease H-like"/>
    <property type="match status" value="1"/>
</dbReference>
<dbReference type="Proteomes" id="UP001198602">
    <property type="component" value="Unassembled WGS sequence"/>
</dbReference>
<accession>A0ABS7Y842</accession>
<dbReference type="PANTHER" id="PTHR30231">
    <property type="entry name" value="DNA POLYMERASE III SUBUNIT EPSILON"/>
    <property type="match status" value="1"/>
</dbReference>
<evidence type="ECO:0000256" key="1">
    <source>
        <dbReference type="ARBA" id="ARBA00000563"/>
    </source>
</evidence>
<dbReference type="NCBIfam" id="NF008746">
    <property type="entry name" value="PRK11779.1"/>
    <property type="match status" value="1"/>
</dbReference>
<dbReference type="PROSITE" id="PS51784">
    <property type="entry name" value="EXOI_SH3"/>
    <property type="match status" value="1"/>
</dbReference>
<protein>
    <recommendedName>
        <fullName evidence="4">Exodeoxyribonuclease I</fullName>
        <ecNumber evidence="3">3.1.11.1</ecNumber>
    </recommendedName>
    <alternativeName>
        <fullName evidence="11">DNA deoxyribophosphodiesterase</fullName>
    </alternativeName>
</protein>
<evidence type="ECO:0000256" key="6">
    <source>
        <dbReference type="ARBA" id="ARBA00022763"/>
    </source>
</evidence>
<dbReference type="PROSITE" id="PS51785">
    <property type="entry name" value="EXOI_C"/>
    <property type="match status" value="1"/>
</dbReference>
<comment type="subunit">
    <text evidence="12">Monomer. Interacts with ssb (via C-terminus); this interaction stimulates the exonuclease activity by recruiting the enzyme to its substrate.</text>
</comment>
<evidence type="ECO:0000256" key="10">
    <source>
        <dbReference type="ARBA" id="ARBA00023204"/>
    </source>
</evidence>
<reference evidence="16 17" key="1">
    <citation type="submission" date="2021-07" db="EMBL/GenBank/DDBJ databases">
        <title>Characterization of Violacein-producing bacteria and related species.</title>
        <authorList>
            <person name="Wilson H.S."/>
            <person name="De Leon M.E."/>
        </authorList>
    </citation>
    <scope>NUCLEOTIDE SEQUENCE [LARGE SCALE GENOMIC DNA]</scope>
    <source>
        <strain evidence="16 17">HSC-2F05</strain>
    </source>
</reference>
<dbReference type="Pfam" id="PF00929">
    <property type="entry name" value="RNase_T"/>
    <property type="match status" value="1"/>
</dbReference>
<dbReference type="RefSeq" id="WP_225237849.1">
    <property type="nucleotide sequence ID" value="NZ_JAHYBX010000001.1"/>
</dbReference>
<dbReference type="CDD" id="cd06138">
    <property type="entry name" value="ExoI_N"/>
    <property type="match status" value="1"/>
</dbReference>
<evidence type="ECO:0000256" key="13">
    <source>
        <dbReference type="SAM" id="MobiDB-lite"/>
    </source>
</evidence>
<gene>
    <name evidence="16" type="primary">sbcB</name>
    <name evidence="16" type="ORF">LE190_06150</name>
</gene>
<evidence type="ECO:0000256" key="11">
    <source>
        <dbReference type="ARBA" id="ARBA00031220"/>
    </source>
</evidence>
<feature type="domain" description="ExoI SH3-like" evidence="14">
    <location>
        <begin position="195"/>
        <end position="351"/>
    </location>
</feature>
<evidence type="ECO:0000256" key="12">
    <source>
        <dbReference type="ARBA" id="ARBA00046792"/>
    </source>
</evidence>
<feature type="region of interest" description="Disordered" evidence="13">
    <location>
        <begin position="493"/>
        <end position="533"/>
    </location>
</feature>
<organism evidence="16 17">
    <name type="scientific">Massilia hydrophila</name>
    <dbReference type="NCBI Taxonomy" id="3044279"/>
    <lineage>
        <taxon>Bacteria</taxon>
        <taxon>Pseudomonadati</taxon>
        <taxon>Pseudomonadota</taxon>
        <taxon>Betaproteobacteria</taxon>
        <taxon>Burkholderiales</taxon>
        <taxon>Oxalobacteraceae</taxon>
        <taxon>Telluria group</taxon>
        <taxon>Massilia</taxon>
    </lineage>
</organism>
<dbReference type="InterPro" id="IPR013620">
    <property type="entry name" value="Exonuc_1_SH3"/>
</dbReference>
<comment type="catalytic activity">
    <reaction evidence="1">
        <text>Exonucleolytic cleavage in the 3'- to 5'-direction to yield nucleoside 5'-phosphates.</text>
        <dbReference type="EC" id="3.1.11.1"/>
    </reaction>
</comment>
<comment type="cofactor">
    <cofactor evidence="2">
        <name>Mg(2+)</name>
        <dbReference type="ChEBI" id="CHEBI:18420"/>
    </cofactor>
</comment>
<sequence length="533" mass="59649">MNSMLFFDYETTGLVPARERPTQFACVRTDMNLDIVGRSTTLYCKPVPDHLFDPGASLATGITPQTCAEAGLPELQFVRDVYRELGTPGTIGAGYNSVAFDDEVTRFMLWRNLMDPYEREWKNDCSRWDVMMVVRATYALRPDTMEWPREDDGRVSFALDRLSSANQLLHESAHDALSDVYATIALARLVMERQPRLYAHCLAMRNKNLAMQEMDLERRQPFIHVGYGAAATAGVRIMLPLAAHPTNRNEVIAWDLAHDPRELLDMDAETARKRLFTRVKDRPEGFRRLPLDSIAANQSPAVFANLDVVSGQRAADLGLDVDAAMENAATMARVLQAVSVDRLLQVVFARDSLDGEADAEVALYAGLLGGTDRRTLDQLRTLDPRELRAARPEFDDSRLTTLWLRYKARHFPDALSPRERDKWEEHRFDKLVRGTDGSRTVAMVREDVVRYRRALMASSDLTDPGDLQLLDDVLAHANGIAAEIDPYETVAQPQPDPAPALATVSPLPVQPDMFGGAGDAAMSPRRRAIARRA</sequence>
<dbReference type="PANTHER" id="PTHR30231:SF41">
    <property type="entry name" value="DNA POLYMERASE III SUBUNIT EPSILON"/>
    <property type="match status" value="1"/>
</dbReference>
<dbReference type="Gene3D" id="3.30.1520.20">
    <property type="entry name" value="Exonuclease ExoI, domain 2"/>
    <property type="match status" value="1"/>
</dbReference>
<evidence type="ECO:0000259" key="14">
    <source>
        <dbReference type="PROSITE" id="PS51784"/>
    </source>
</evidence>
<dbReference type="EMBL" id="JAHYBX010000001">
    <property type="protein sequence ID" value="MCA1855508.1"/>
    <property type="molecule type" value="Genomic_DNA"/>
</dbReference>
<evidence type="ECO:0000256" key="3">
    <source>
        <dbReference type="ARBA" id="ARBA00012108"/>
    </source>
</evidence>
<proteinExistence type="predicted"/>
<keyword evidence="10" id="KW-0234">DNA repair</keyword>
<dbReference type="InterPro" id="IPR058561">
    <property type="entry name" value="Exonuc_1_C"/>
</dbReference>
<evidence type="ECO:0000313" key="16">
    <source>
        <dbReference type="EMBL" id="MCA1855508.1"/>
    </source>
</evidence>
<feature type="compositionally biased region" description="Basic residues" evidence="13">
    <location>
        <begin position="524"/>
        <end position="533"/>
    </location>
</feature>
<evidence type="ECO:0000256" key="7">
    <source>
        <dbReference type="ARBA" id="ARBA00022801"/>
    </source>
</evidence>
<dbReference type="InterPro" id="IPR038649">
    <property type="entry name" value="EXOI_SH3_sf"/>
</dbReference>
<keyword evidence="7 16" id="KW-0378">Hydrolase</keyword>
<keyword evidence="5" id="KW-0479">Metal-binding</keyword>
<comment type="caution">
    <text evidence="16">The sequence shown here is derived from an EMBL/GenBank/DDBJ whole genome shotgun (WGS) entry which is preliminary data.</text>
</comment>
<dbReference type="EC" id="3.1.11.1" evidence="3"/>
<dbReference type="GO" id="GO:0008310">
    <property type="term" value="F:single-stranded DNA 3'-5' DNA exonuclease activity"/>
    <property type="evidence" value="ECO:0007669"/>
    <property type="project" value="UniProtKB-EC"/>
</dbReference>
<dbReference type="Pfam" id="PF26016">
    <property type="entry name" value="ExoI_C"/>
    <property type="match status" value="1"/>
</dbReference>
<evidence type="ECO:0000313" key="17">
    <source>
        <dbReference type="Proteomes" id="UP001198602"/>
    </source>
</evidence>
<keyword evidence="8" id="KW-0460">Magnesium</keyword>
<evidence type="ECO:0000256" key="5">
    <source>
        <dbReference type="ARBA" id="ARBA00022723"/>
    </source>
</evidence>
<keyword evidence="9" id="KW-0238">DNA-binding</keyword>
<keyword evidence="17" id="KW-1185">Reference proteome</keyword>
<dbReference type="InterPro" id="IPR036397">
    <property type="entry name" value="RNaseH_sf"/>
</dbReference>
<name>A0ABS7Y842_9BURK</name>
<dbReference type="Pfam" id="PF08411">
    <property type="entry name" value="ExoI_SH3"/>
    <property type="match status" value="1"/>
</dbReference>
<evidence type="ECO:0000256" key="2">
    <source>
        <dbReference type="ARBA" id="ARBA00001946"/>
    </source>
</evidence>
<evidence type="ECO:0000256" key="8">
    <source>
        <dbReference type="ARBA" id="ARBA00022842"/>
    </source>
</evidence>
<dbReference type="SMART" id="SM00479">
    <property type="entry name" value="EXOIII"/>
    <property type="match status" value="1"/>
</dbReference>
<evidence type="ECO:0000256" key="9">
    <source>
        <dbReference type="ARBA" id="ARBA00023125"/>
    </source>
</evidence>
<keyword evidence="6" id="KW-0227">DNA damage</keyword>
<dbReference type="Gene3D" id="3.30.420.10">
    <property type="entry name" value="Ribonuclease H-like superfamily/Ribonuclease H"/>
    <property type="match status" value="1"/>
</dbReference>
<dbReference type="InterPro" id="IPR013520">
    <property type="entry name" value="Ribonucl_H"/>
</dbReference>
<feature type="domain" description="ExoI C-terminal" evidence="15">
    <location>
        <begin position="355"/>
        <end position="481"/>
    </location>
</feature>
<dbReference type="Gene3D" id="1.20.1280.70">
    <property type="entry name" value="Exonuclease ExoI, domain 3"/>
    <property type="match status" value="1"/>
</dbReference>